<dbReference type="SUPFAM" id="SSF88713">
    <property type="entry name" value="Glycoside hydrolase/deacetylase"/>
    <property type="match status" value="1"/>
</dbReference>
<protein>
    <submittedName>
        <fullName evidence="1">Peptidoglycan/xylan/chitin deacetylase (PgdA/CDA1 family)</fullName>
    </submittedName>
</protein>
<name>A0A7W6GIF4_9HYPH</name>
<reference evidence="1 2" key="1">
    <citation type="submission" date="2020-08" db="EMBL/GenBank/DDBJ databases">
        <title>Genomic Encyclopedia of Type Strains, Phase IV (KMG-IV): sequencing the most valuable type-strain genomes for metagenomic binning, comparative biology and taxonomic classification.</title>
        <authorList>
            <person name="Goeker M."/>
        </authorList>
    </citation>
    <scope>NUCLEOTIDE SEQUENCE [LARGE SCALE GENOMIC DNA]</scope>
    <source>
        <strain evidence="1 2">DSM 100211</strain>
    </source>
</reference>
<accession>A0A7W6GIF4</accession>
<evidence type="ECO:0000313" key="1">
    <source>
        <dbReference type="EMBL" id="MBB3976113.1"/>
    </source>
</evidence>
<evidence type="ECO:0000313" key="2">
    <source>
        <dbReference type="Proteomes" id="UP000574761"/>
    </source>
</evidence>
<proteinExistence type="predicted"/>
<dbReference type="InterPro" id="IPR049591">
    <property type="entry name" value="CE4_u4-like"/>
</dbReference>
<dbReference type="AlphaFoldDB" id="A0A7W6GIF4"/>
<organism evidence="1 2">
    <name type="scientific">Mycoplana azooxidifex</name>
    <dbReference type="NCBI Taxonomy" id="1636188"/>
    <lineage>
        <taxon>Bacteria</taxon>
        <taxon>Pseudomonadati</taxon>
        <taxon>Pseudomonadota</taxon>
        <taxon>Alphaproteobacteria</taxon>
        <taxon>Hyphomicrobiales</taxon>
        <taxon>Rhizobiaceae</taxon>
        <taxon>Mycoplana</taxon>
    </lineage>
</organism>
<gene>
    <name evidence="1" type="ORF">GGQ64_001300</name>
</gene>
<dbReference type="InterPro" id="IPR011330">
    <property type="entry name" value="Glyco_hydro/deAcase_b/a-brl"/>
</dbReference>
<keyword evidence="2" id="KW-1185">Reference proteome</keyword>
<dbReference type="EMBL" id="JACIEE010000002">
    <property type="protein sequence ID" value="MBB3976113.1"/>
    <property type="molecule type" value="Genomic_DNA"/>
</dbReference>
<dbReference type="Proteomes" id="UP000574761">
    <property type="component" value="Unassembled WGS sequence"/>
</dbReference>
<dbReference type="CDD" id="cd10928">
    <property type="entry name" value="CE4_u4"/>
    <property type="match status" value="1"/>
</dbReference>
<sequence>MTGAEMTDAEMTDAEWAPLTDELDAWARTGRVVRFWLRDDDAVEPTEALERLLALSASHAVPVALAVIPAFTGAALARRLAAAPDAEVAVHGWSHENFAPPGQKKQELGAHRPAGVVLSSLQRGVSNLAQLFGPRFVPVLVPPWNRIDPALVPRLGGIGFRALSVFGPERNLGIASVNTHVDVIDWHGTRGGRDTGLLVGEMVARLKAIESGEGTLGLLTHHLVHDEAVWRFLQELFERTARHPACRWVRLSELVG</sequence>
<comment type="caution">
    <text evidence="1">The sequence shown here is derived from an EMBL/GenBank/DDBJ whole genome shotgun (WGS) entry which is preliminary data.</text>
</comment>
<dbReference type="GO" id="GO:0005975">
    <property type="term" value="P:carbohydrate metabolic process"/>
    <property type="evidence" value="ECO:0007669"/>
    <property type="project" value="InterPro"/>
</dbReference>
<dbReference type="Gene3D" id="3.20.20.370">
    <property type="entry name" value="Glycoside hydrolase/deacetylase"/>
    <property type="match status" value="1"/>
</dbReference>